<comment type="caution">
    <text evidence="2">The sequence shown here is derived from an EMBL/GenBank/DDBJ whole genome shotgun (WGS) entry which is preliminary data.</text>
</comment>
<feature type="region of interest" description="Disordered" evidence="1">
    <location>
        <begin position="22"/>
        <end position="51"/>
    </location>
</feature>
<keyword evidence="3" id="KW-1185">Reference proteome</keyword>
<accession>A0A397V402</accession>
<proteinExistence type="predicted"/>
<gene>
    <name evidence="2" type="ORF">C2G38_2191891</name>
</gene>
<sequence>MITYDNKGFGAIFDENNYNDISDKNDSGNNINDNDDISSDSDSATENNGNDDSESIISKFQWFCHDIENLLKENDPTLNNSVRKFVKIYKLHRSKKDSYVRPAIASFLQSCNWDAGQVHGSKYHVEGKRIRVQIAASSRRKCPNCSLKRMHQRRPRKSRKKLVDNIEEQRIDQFVIPVRSKRQKKWPHDLQQAILENRPNGVA</sequence>
<evidence type="ECO:0000313" key="3">
    <source>
        <dbReference type="Proteomes" id="UP000266673"/>
    </source>
</evidence>
<organism evidence="2 3">
    <name type="scientific">Gigaspora rosea</name>
    <dbReference type="NCBI Taxonomy" id="44941"/>
    <lineage>
        <taxon>Eukaryota</taxon>
        <taxon>Fungi</taxon>
        <taxon>Fungi incertae sedis</taxon>
        <taxon>Mucoromycota</taxon>
        <taxon>Glomeromycotina</taxon>
        <taxon>Glomeromycetes</taxon>
        <taxon>Diversisporales</taxon>
        <taxon>Gigasporaceae</taxon>
        <taxon>Gigaspora</taxon>
    </lineage>
</organism>
<dbReference type="OrthoDB" id="2475202at2759"/>
<reference evidence="2 3" key="1">
    <citation type="submission" date="2018-06" db="EMBL/GenBank/DDBJ databases">
        <title>Comparative genomics reveals the genomic features of Rhizophagus irregularis, R. cerebriforme, R. diaphanum and Gigaspora rosea, and their symbiotic lifestyle signature.</title>
        <authorList>
            <person name="Morin E."/>
            <person name="San Clemente H."/>
            <person name="Chen E.C.H."/>
            <person name="De La Providencia I."/>
            <person name="Hainaut M."/>
            <person name="Kuo A."/>
            <person name="Kohler A."/>
            <person name="Murat C."/>
            <person name="Tang N."/>
            <person name="Roy S."/>
            <person name="Loubradou J."/>
            <person name="Henrissat B."/>
            <person name="Grigoriev I.V."/>
            <person name="Corradi N."/>
            <person name="Roux C."/>
            <person name="Martin F.M."/>
        </authorList>
    </citation>
    <scope>NUCLEOTIDE SEQUENCE [LARGE SCALE GENOMIC DNA]</scope>
    <source>
        <strain evidence="2 3">DAOM 194757</strain>
    </source>
</reference>
<dbReference type="AlphaFoldDB" id="A0A397V402"/>
<evidence type="ECO:0000256" key="1">
    <source>
        <dbReference type="SAM" id="MobiDB-lite"/>
    </source>
</evidence>
<dbReference type="Proteomes" id="UP000266673">
    <property type="component" value="Unassembled WGS sequence"/>
</dbReference>
<name>A0A397V402_9GLOM</name>
<dbReference type="EMBL" id="QKWP01000729">
    <property type="protein sequence ID" value="RIB15659.1"/>
    <property type="molecule type" value="Genomic_DNA"/>
</dbReference>
<protein>
    <submittedName>
        <fullName evidence="2">Uncharacterized protein</fullName>
    </submittedName>
</protein>
<evidence type="ECO:0000313" key="2">
    <source>
        <dbReference type="EMBL" id="RIB15659.1"/>
    </source>
</evidence>